<evidence type="ECO:0000256" key="6">
    <source>
        <dbReference type="ARBA" id="ARBA00022989"/>
    </source>
</evidence>
<name>A0AB34J205_PRYPA</name>
<dbReference type="GO" id="GO:0016020">
    <property type="term" value="C:membrane"/>
    <property type="evidence" value="ECO:0007669"/>
    <property type="project" value="UniProtKB-SubCell"/>
</dbReference>
<protein>
    <recommendedName>
        <fullName evidence="10">Fringe-like glycosyltransferase domain-containing protein</fullName>
    </recommendedName>
</protein>
<evidence type="ECO:0000256" key="5">
    <source>
        <dbReference type="ARBA" id="ARBA00022968"/>
    </source>
</evidence>
<keyword evidence="2" id="KW-0328">Glycosyltransferase</keyword>
<evidence type="ECO:0000256" key="3">
    <source>
        <dbReference type="ARBA" id="ARBA00022679"/>
    </source>
</evidence>
<evidence type="ECO:0000259" key="10">
    <source>
        <dbReference type="Pfam" id="PF02434"/>
    </source>
</evidence>
<evidence type="ECO:0000256" key="9">
    <source>
        <dbReference type="SAM" id="SignalP"/>
    </source>
</evidence>
<evidence type="ECO:0000256" key="7">
    <source>
        <dbReference type="ARBA" id="ARBA00023136"/>
    </source>
</evidence>
<feature type="domain" description="Fringe-like glycosyltransferase" evidence="10">
    <location>
        <begin position="101"/>
        <end position="185"/>
    </location>
</feature>
<dbReference type="EMBL" id="JBGBPQ010000014">
    <property type="protein sequence ID" value="KAL1510971.1"/>
    <property type="molecule type" value="Genomic_DNA"/>
</dbReference>
<dbReference type="InterPro" id="IPR003378">
    <property type="entry name" value="Fringe-like_glycosylTrfase"/>
</dbReference>
<evidence type="ECO:0000256" key="2">
    <source>
        <dbReference type="ARBA" id="ARBA00022676"/>
    </source>
</evidence>
<keyword evidence="3" id="KW-0808">Transferase</keyword>
<keyword evidence="6" id="KW-1133">Transmembrane helix</keyword>
<sequence length="294" mass="32536">MEAGVALLLVLSSRATQARAVVAHATWCRARGVVCRFVADQPFRGRRPPTLAWTVLHSASPHPSSCCRKGKGFFCSPHRQRTLRAQYRYLPALHRAGVTQLRAQPHLHWIVVLDDDSFVFPTNLVQLLRRYNHRDRLLLGELKPSGEYACGGAGTVLSRAAALRLNVPSCIARFQRRCMQSDWMLAECARSSGIRLDGSHGCSSCAVEGSAAADDVLARSLKAGCQFMQNAGRHLSQIPTNFSSPSIVHGYTQNVELVSAVLAQRMRNASSLGQPQQEVRQEHIEENRTARLYI</sequence>
<feature type="chain" id="PRO_5044293709" description="Fringe-like glycosyltransferase domain-containing protein" evidence="9">
    <location>
        <begin position="21"/>
        <end position="294"/>
    </location>
</feature>
<dbReference type="GO" id="GO:0016757">
    <property type="term" value="F:glycosyltransferase activity"/>
    <property type="evidence" value="ECO:0007669"/>
    <property type="project" value="UniProtKB-KW"/>
</dbReference>
<evidence type="ECO:0000256" key="1">
    <source>
        <dbReference type="ARBA" id="ARBA00004606"/>
    </source>
</evidence>
<dbReference type="AlphaFoldDB" id="A0AB34J205"/>
<keyword evidence="5" id="KW-0735">Signal-anchor</keyword>
<dbReference type="PANTHER" id="PTHR10811">
    <property type="entry name" value="FRINGE-RELATED"/>
    <property type="match status" value="1"/>
</dbReference>
<accession>A0AB34J205</accession>
<evidence type="ECO:0000313" key="11">
    <source>
        <dbReference type="EMBL" id="KAL1510971.1"/>
    </source>
</evidence>
<comment type="caution">
    <text evidence="11">The sequence shown here is derived from an EMBL/GenBank/DDBJ whole genome shotgun (WGS) entry which is preliminary data.</text>
</comment>
<organism evidence="11 12">
    <name type="scientific">Prymnesium parvum</name>
    <name type="common">Toxic golden alga</name>
    <dbReference type="NCBI Taxonomy" id="97485"/>
    <lineage>
        <taxon>Eukaryota</taxon>
        <taxon>Haptista</taxon>
        <taxon>Haptophyta</taxon>
        <taxon>Prymnesiophyceae</taxon>
        <taxon>Prymnesiales</taxon>
        <taxon>Prymnesiaceae</taxon>
        <taxon>Prymnesium</taxon>
    </lineage>
</organism>
<keyword evidence="4" id="KW-0812">Transmembrane</keyword>
<dbReference type="Proteomes" id="UP001515480">
    <property type="component" value="Unassembled WGS sequence"/>
</dbReference>
<proteinExistence type="predicted"/>
<gene>
    <name evidence="11" type="ORF">AB1Y20_005796</name>
</gene>
<keyword evidence="12" id="KW-1185">Reference proteome</keyword>
<feature type="signal peptide" evidence="9">
    <location>
        <begin position="1"/>
        <end position="20"/>
    </location>
</feature>
<dbReference type="Pfam" id="PF02434">
    <property type="entry name" value="Fringe"/>
    <property type="match status" value="1"/>
</dbReference>
<comment type="subcellular location">
    <subcellularLocation>
        <location evidence="8">Endomembrane system</location>
        <topology evidence="8">Single-pass membrane protein</topology>
    </subcellularLocation>
    <subcellularLocation>
        <location evidence="1">Membrane</location>
        <topology evidence="1">Single-pass type II membrane protein</topology>
    </subcellularLocation>
</comment>
<dbReference type="Gene3D" id="3.90.550.50">
    <property type="match status" value="1"/>
</dbReference>
<keyword evidence="9" id="KW-0732">Signal</keyword>
<evidence type="ECO:0000256" key="4">
    <source>
        <dbReference type="ARBA" id="ARBA00022692"/>
    </source>
</evidence>
<evidence type="ECO:0000256" key="8">
    <source>
        <dbReference type="ARBA" id="ARBA00037847"/>
    </source>
</evidence>
<reference evidence="11 12" key="1">
    <citation type="journal article" date="2024" name="Science">
        <title>Giant polyketide synthase enzymes in the biosynthesis of giant marine polyether toxins.</title>
        <authorList>
            <person name="Fallon T.R."/>
            <person name="Shende V.V."/>
            <person name="Wierzbicki I.H."/>
            <person name="Pendleton A.L."/>
            <person name="Watervoot N.F."/>
            <person name="Auber R.P."/>
            <person name="Gonzalez D.J."/>
            <person name="Wisecaver J.H."/>
            <person name="Moore B.S."/>
        </authorList>
    </citation>
    <scope>NUCLEOTIDE SEQUENCE [LARGE SCALE GENOMIC DNA]</scope>
    <source>
        <strain evidence="11 12">12B1</strain>
    </source>
</reference>
<evidence type="ECO:0000313" key="12">
    <source>
        <dbReference type="Proteomes" id="UP001515480"/>
    </source>
</evidence>
<keyword evidence="7" id="KW-0472">Membrane</keyword>
<dbReference type="GO" id="GO:0012505">
    <property type="term" value="C:endomembrane system"/>
    <property type="evidence" value="ECO:0007669"/>
    <property type="project" value="UniProtKB-SubCell"/>
</dbReference>